<comment type="caution">
    <text evidence="11">Lacks conserved residue(s) required for the propagation of feature annotation.</text>
</comment>
<feature type="binding site" evidence="11">
    <location>
        <position position="96"/>
    </location>
    <ligand>
        <name>FMN</name>
        <dbReference type="ChEBI" id="CHEBI:58210"/>
    </ligand>
</feature>
<organism evidence="13 14">
    <name type="scientific">Ligilactobacillus ceti DSM 22408</name>
    <dbReference type="NCBI Taxonomy" id="1122146"/>
    <lineage>
        <taxon>Bacteria</taxon>
        <taxon>Bacillati</taxon>
        <taxon>Bacillota</taxon>
        <taxon>Bacilli</taxon>
        <taxon>Lactobacillales</taxon>
        <taxon>Lactobacillaceae</taxon>
        <taxon>Ligilactobacillus</taxon>
    </lineage>
</organism>
<comment type="subunit">
    <text evidence="10 11">Homooctamer. Dimer of tetramers.</text>
</comment>
<feature type="binding site" evidence="11">
    <location>
        <position position="155"/>
    </location>
    <ligand>
        <name>Mg(2+)</name>
        <dbReference type="ChEBI" id="CHEBI:18420"/>
    </ligand>
</feature>
<keyword evidence="7 11" id="KW-0521">NADP</keyword>
<dbReference type="HAMAP" id="MF_00354">
    <property type="entry name" value="Idi_2"/>
    <property type="match status" value="1"/>
</dbReference>
<evidence type="ECO:0000256" key="3">
    <source>
        <dbReference type="ARBA" id="ARBA00022630"/>
    </source>
</evidence>
<comment type="function">
    <text evidence="11">Involved in the biosynthesis of isoprenoids. Catalyzes the 1,3-allylic rearrangement of the homoallylic substrate isopentenyl (IPP) to its allylic isomer, dimethylallyl diphosphate (DMAPP).</text>
</comment>
<dbReference type="GO" id="GO:0016491">
    <property type="term" value="F:oxidoreductase activity"/>
    <property type="evidence" value="ECO:0007669"/>
    <property type="project" value="InterPro"/>
</dbReference>
<evidence type="ECO:0000256" key="2">
    <source>
        <dbReference type="ARBA" id="ARBA00022490"/>
    </source>
</evidence>
<dbReference type="Pfam" id="PF01070">
    <property type="entry name" value="FMN_dh"/>
    <property type="match status" value="1"/>
</dbReference>
<keyword evidence="2 11" id="KW-0963">Cytoplasm</keyword>
<keyword evidence="9 11" id="KW-0413">Isomerase</keyword>
<feature type="binding site" evidence="11">
    <location>
        <position position="215"/>
    </location>
    <ligand>
        <name>FMN</name>
        <dbReference type="ChEBI" id="CHEBI:58210"/>
    </ligand>
</feature>
<dbReference type="EC" id="5.3.3.2" evidence="11"/>
<keyword evidence="4 11" id="KW-0288">FMN</keyword>
<gene>
    <name evidence="11" type="primary">fni</name>
    <name evidence="13" type="ORF">IV53_GL000621</name>
</gene>
<protein>
    <recommendedName>
        <fullName evidence="11">Isopentenyl-diphosphate delta-isomerase</fullName>
        <shortName evidence="11">IPP isomerase</shortName>
        <ecNumber evidence="11">5.3.3.2</ecNumber>
    </recommendedName>
    <alternativeName>
        <fullName evidence="11">Isopentenyl diphosphate:dimethylallyl diphosphate isomerase</fullName>
    </alternativeName>
    <alternativeName>
        <fullName evidence="11">Isopentenyl pyrophosphate isomerase</fullName>
    </alternativeName>
    <alternativeName>
        <fullName evidence="11">Type 2 isopentenyl diphosphate isomerase</fullName>
        <shortName evidence="11">IDI-2</shortName>
    </alternativeName>
</protein>
<feature type="binding site" evidence="11">
    <location>
        <begin position="261"/>
        <end position="263"/>
    </location>
    <ligand>
        <name>FMN</name>
        <dbReference type="ChEBI" id="CHEBI:58210"/>
    </ligand>
</feature>
<feature type="domain" description="FMN-dependent dehydrogenase" evidence="12">
    <location>
        <begin position="152"/>
        <end position="324"/>
    </location>
</feature>
<evidence type="ECO:0000256" key="10">
    <source>
        <dbReference type="ARBA" id="ARBA00025810"/>
    </source>
</evidence>
<evidence type="ECO:0000313" key="14">
    <source>
        <dbReference type="Proteomes" id="UP000051500"/>
    </source>
</evidence>
<evidence type="ECO:0000256" key="9">
    <source>
        <dbReference type="ARBA" id="ARBA00023235"/>
    </source>
</evidence>
<reference evidence="13 14" key="1">
    <citation type="journal article" date="2015" name="Genome Announc.">
        <title>Expanding the biotechnology potential of lactobacilli through comparative genomics of 213 strains and associated genera.</title>
        <authorList>
            <person name="Sun Z."/>
            <person name="Harris H.M."/>
            <person name="McCann A."/>
            <person name="Guo C."/>
            <person name="Argimon S."/>
            <person name="Zhang W."/>
            <person name="Yang X."/>
            <person name="Jeffery I.B."/>
            <person name="Cooney J.C."/>
            <person name="Kagawa T.F."/>
            <person name="Liu W."/>
            <person name="Song Y."/>
            <person name="Salvetti E."/>
            <person name="Wrobel A."/>
            <person name="Rasinkangas P."/>
            <person name="Parkhill J."/>
            <person name="Rea M.C."/>
            <person name="O'Sullivan O."/>
            <person name="Ritari J."/>
            <person name="Douillard F.P."/>
            <person name="Paul Ross R."/>
            <person name="Yang R."/>
            <person name="Briner A.E."/>
            <person name="Felis G.E."/>
            <person name="de Vos W.M."/>
            <person name="Barrangou R."/>
            <person name="Klaenhammer T.R."/>
            <person name="Caufield P.W."/>
            <person name="Cui Y."/>
            <person name="Zhang H."/>
            <person name="O'Toole P.W."/>
        </authorList>
    </citation>
    <scope>NUCLEOTIDE SEQUENCE [LARGE SCALE GENOMIC DNA]</scope>
    <source>
        <strain evidence="13 14">DSM 22408</strain>
    </source>
</reference>
<dbReference type="NCBIfam" id="TIGR02151">
    <property type="entry name" value="IPP_isom_2"/>
    <property type="match status" value="1"/>
</dbReference>
<dbReference type="Proteomes" id="UP000051500">
    <property type="component" value="Unassembled WGS sequence"/>
</dbReference>
<dbReference type="InterPro" id="IPR013785">
    <property type="entry name" value="Aldolase_TIM"/>
</dbReference>
<dbReference type="PANTHER" id="PTHR43665:SF1">
    <property type="entry name" value="ISOPENTENYL-DIPHOSPHATE DELTA-ISOMERASE"/>
    <property type="match status" value="1"/>
</dbReference>
<dbReference type="CDD" id="cd02811">
    <property type="entry name" value="IDI-2_FMN"/>
    <property type="match status" value="1"/>
</dbReference>
<dbReference type="AlphaFoldDB" id="A0A0R2KGY5"/>
<evidence type="ECO:0000256" key="6">
    <source>
        <dbReference type="ARBA" id="ARBA00022842"/>
    </source>
</evidence>
<evidence type="ECO:0000256" key="4">
    <source>
        <dbReference type="ARBA" id="ARBA00022643"/>
    </source>
</evidence>
<comment type="caution">
    <text evidence="13">The sequence shown here is derived from an EMBL/GenBank/DDBJ whole genome shotgun (WGS) entry which is preliminary data.</text>
</comment>
<comment type="cofactor">
    <cofactor evidence="11">
        <name>Mg(2+)</name>
        <dbReference type="ChEBI" id="CHEBI:18420"/>
    </cofactor>
</comment>
<evidence type="ECO:0000256" key="7">
    <source>
        <dbReference type="ARBA" id="ARBA00022857"/>
    </source>
</evidence>
<keyword evidence="6 11" id="KW-0460">Magnesium</keyword>
<feature type="binding site" evidence="11">
    <location>
        <position position="154"/>
    </location>
    <ligand>
        <name>substrate</name>
    </ligand>
</feature>
<accession>A0A0R2KGY5</accession>
<dbReference type="PIRSF" id="PIRSF003314">
    <property type="entry name" value="IPP_isomerase"/>
    <property type="match status" value="1"/>
</dbReference>
<dbReference type="EMBL" id="JQBZ01000025">
    <property type="protein sequence ID" value="KRN88656.1"/>
    <property type="molecule type" value="Genomic_DNA"/>
</dbReference>
<dbReference type="Gene3D" id="3.20.20.70">
    <property type="entry name" value="Aldolase class I"/>
    <property type="match status" value="1"/>
</dbReference>
<keyword evidence="14" id="KW-1185">Reference proteome</keyword>
<keyword evidence="3 11" id="KW-0285">Flavoprotein</keyword>
<feature type="binding site" evidence="11">
    <location>
        <begin position="9"/>
        <end position="10"/>
    </location>
    <ligand>
        <name>substrate</name>
    </ligand>
</feature>
<comment type="cofactor">
    <cofactor evidence="11">
        <name>NADPH</name>
        <dbReference type="ChEBI" id="CHEBI:57783"/>
    </cofactor>
</comment>
<keyword evidence="8 11" id="KW-0414">Isoprene biosynthesis</keyword>
<comment type="subcellular location">
    <subcellularLocation>
        <location evidence="11">Cytoplasm</location>
    </subcellularLocation>
</comment>
<comment type="similarity">
    <text evidence="11">Belongs to the IPP isomerase type 2 family.</text>
</comment>
<dbReference type="eggNOG" id="COG1304">
    <property type="taxonomic scope" value="Bacteria"/>
</dbReference>
<evidence type="ECO:0000256" key="5">
    <source>
        <dbReference type="ARBA" id="ARBA00022723"/>
    </source>
</evidence>
<dbReference type="GO" id="GO:0070402">
    <property type="term" value="F:NADPH binding"/>
    <property type="evidence" value="ECO:0007669"/>
    <property type="project" value="UniProtKB-UniRule"/>
</dbReference>
<dbReference type="GO" id="GO:0004452">
    <property type="term" value="F:isopentenyl-diphosphate delta-isomerase activity"/>
    <property type="evidence" value="ECO:0007669"/>
    <property type="project" value="UniProtKB-UniRule"/>
</dbReference>
<evidence type="ECO:0000313" key="13">
    <source>
        <dbReference type="EMBL" id="KRN88656.1"/>
    </source>
</evidence>
<sequence length="343" mass="37511">MEKSLHAQRKNEHVFIAEKQYQAKSQNGLDQIRLISQNLPELSLNEINLETKFLNTTIPVPFFINAMTGGSQHTTVINEKLALCALQNDIPMATGSLSVALKENSPVGFDTLRKVNPTGFVLGNLGAGHDLHNAIKAINLIQADALEIHLNASQELVMPEGDREFHWLANLQNIVENSPVPILVKEVGFGMTPRGLDVLKAANVKYVDLAGAGGTSFVSIENERRERKELAFLNELQLSTAESLIAAQPYQADFSLTASGGIRSALDIVKCLVLGADNVGISGLFLHTLLESDEAGLNQLIADLTMQIKQIMLLLGCKSIAELREVPYILSPELLNFQKQIQK</sequence>
<dbReference type="RefSeq" id="WP_027107060.1">
    <property type="nucleotide sequence ID" value="NZ_JQBZ01000025.1"/>
</dbReference>
<feature type="binding site" evidence="11">
    <location>
        <begin position="66"/>
        <end position="68"/>
    </location>
    <ligand>
        <name>FMN</name>
        <dbReference type="ChEBI" id="CHEBI:58210"/>
    </ligand>
</feature>
<dbReference type="STRING" id="1122146.IV53_GL000621"/>
<comment type="catalytic activity">
    <reaction evidence="11">
        <text>isopentenyl diphosphate = dimethylallyl diphosphate</text>
        <dbReference type="Rhea" id="RHEA:23284"/>
        <dbReference type="ChEBI" id="CHEBI:57623"/>
        <dbReference type="ChEBI" id="CHEBI:128769"/>
        <dbReference type="EC" id="5.3.3.2"/>
    </reaction>
</comment>
<feature type="binding site" evidence="11">
    <location>
        <position position="124"/>
    </location>
    <ligand>
        <name>FMN</name>
        <dbReference type="ChEBI" id="CHEBI:58210"/>
    </ligand>
</feature>
<feature type="binding site" evidence="11">
    <location>
        <begin position="282"/>
        <end position="283"/>
    </location>
    <ligand>
        <name>FMN</name>
        <dbReference type="ChEBI" id="CHEBI:58210"/>
    </ligand>
</feature>
<name>A0A0R2KGY5_9LACO</name>
<dbReference type="InterPro" id="IPR000262">
    <property type="entry name" value="FMN-dep_DH"/>
</dbReference>
<evidence type="ECO:0000259" key="12">
    <source>
        <dbReference type="Pfam" id="PF01070"/>
    </source>
</evidence>
<comment type="cofactor">
    <cofactor evidence="1 11">
        <name>FMN</name>
        <dbReference type="ChEBI" id="CHEBI:58210"/>
    </cofactor>
</comment>
<evidence type="ECO:0000256" key="8">
    <source>
        <dbReference type="ARBA" id="ARBA00023229"/>
    </source>
</evidence>
<dbReference type="InterPro" id="IPR011179">
    <property type="entry name" value="IPdP_isomerase"/>
</dbReference>
<proteinExistence type="inferred from homology"/>
<dbReference type="GO" id="GO:0008299">
    <property type="term" value="P:isoprenoid biosynthetic process"/>
    <property type="evidence" value="ECO:0007669"/>
    <property type="project" value="UniProtKB-UniRule"/>
</dbReference>
<evidence type="ECO:0000256" key="1">
    <source>
        <dbReference type="ARBA" id="ARBA00001917"/>
    </source>
</evidence>
<keyword evidence="5 11" id="KW-0479">Metal-binding</keyword>
<dbReference type="GO" id="GO:0000287">
    <property type="term" value="F:magnesium ion binding"/>
    <property type="evidence" value="ECO:0007669"/>
    <property type="project" value="UniProtKB-UniRule"/>
</dbReference>
<dbReference type="PATRIC" id="fig|1122146.4.peg.637"/>
<dbReference type="GO" id="GO:0010181">
    <property type="term" value="F:FMN binding"/>
    <property type="evidence" value="ECO:0007669"/>
    <property type="project" value="UniProtKB-UniRule"/>
</dbReference>
<dbReference type="PANTHER" id="PTHR43665">
    <property type="entry name" value="ISOPENTENYL-DIPHOSPHATE DELTA-ISOMERASE"/>
    <property type="match status" value="1"/>
</dbReference>
<evidence type="ECO:0000256" key="11">
    <source>
        <dbReference type="HAMAP-Rule" id="MF_00354"/>
    </source>
</evidence>
<dbReference type="OrthoDB" id="9795032at2"/>
<dbReference type="SUPFAM" id="SSF51395">
    <property type="entry name" value="FMN-linked oxidoreductases"/>
    <property type="match status" value="1"/>
</dbReference>
<feature type="binding site" evidence="11">
    <location>
        <position position="185"/>
    </location>
    <ligand>
        <name>FMN</name>
        <dbReference type="ChEBI" id="CHEBI:58210"/>
    </ligand>
</feature>
<dbReference type="GO" id="GO:0005737">
    <property type="term" value="C:cytoplasm"/>
    <property type="evidence" value="ECO:0007669"/>
    <property type="project" value="UniProtKB-SubCell"/>
</dbReference>